<comment type="caution">
    <text evidence="2">The sequence shown here is derived from an EMBL/GenBank/DDBJ whole genome shotgun (WGS) entry which is preliminary data.</text>
</comment>
<organism evidence="2 3">
    <name type="scientific">Phascolomyces articulosus</name>
    <dbReference type="NCBI Taxonomy" id="60185"/>
    <lineage>
        <taxon>Eukaryota</taxon>
        <taxon>Fungi</taxon>
        <taxon>Fungi incertae sedis</taxon>
        <taxon>Mucoromycota</taxon>
        <taxon>Mucoromycotina</taxon>
        <taxon>Mucoromycetes</taxon>
        <taxon>Mucorales</taxon>
        <taxon>Lichtheimiaceae</taxon>
        <taxon>Phascolomyces</taxon>
    </lineage>
</organism>
<dbReference type="AlphaFoldDB" id="A0AAD5KBY8"/>
<evidence type="ECO:0000313" key="2">
    <source>
        <dbReference type="EMBL" id="KAI9264988.1"/>
    </source>
</evidence>
<dbReference type="EMBL" id="JAIXMP010000011">
    <property type="protein sequence ID" value="KAI9264988.1"/>
    <property type="molecule type" value="Genomic_DNA"/>
</dbReference>
<proteinExistence type="predicted"/>
<name>A0AAD5KBY8_9FUNG</name>
<accession>A0AAD5KBY8</accession>
<evidence type="ECO:0000313" key="3">
    <source>
        <dbReference type="Proteomes" id="UP001209540"/>
    </source>
</evidence>
<sequence>MSTSEKSAWVVETGDTTAMPKALAYTPTVQDSTVDLLCEQFAAMHLGAIDADNAVPMVMGDSVITTINALALCLFEFDQQQQQQWQTSIVRSASLESLPKEEDTPIDQDDEVMEPTLGESMDNNSSSSTMAGDSSVSQTAILDQSLQNMEANTLTNGALHDMNFNSSEPVQQVPVVCSSEEEQREVVDDSAAVVNEVDGASLAADVNETPLFLWPAEEFLAVVDGNAVGDTAAIQSAYLDMMFSNSSLDMLGAGAPGDTPPVGDVLGDSTSGDNIYGDETLGAEFAYLFNHVNTSVTSDSNQVNASATSGNDATSVHPDNSAAVGFPPLAPPSSTVEDVLGGILVDVPDDSEYDAFF</sequence>
<feature type="region of interest" description="Disordered" evidence="1">
    <location>
        <begin position="300"/>
        <end position="321"/>
    </location>
</feature>
<evidence type="ECO:0000256" key="1">
    <source>
        <dbReference type="SAM" id="MobiDB-lite"/>
    </source>
</evidence>
<feature type="compositionally biased region" description="Polar residues" evidence="1">
    <location>
        <begin position="300"/>
        <end position="318"/>
    </location>
</feature>
<protein>
    <submittedName>
        <fullName evidence="2">Uncharacterized protein</fullName>
    </submittedName>
</protein>
<reference evidence="2" key="2">
    <citation type="submission" date="2023-02" db="EMBL/GenBank/DDBJ databases">
        <authorList>
            <consortium name="DOE Joint Genome Institute"/>
            <person name="Mondo S.J."/>
            <person name="Chang Y."/>
            <person name="Wang Y."/>
            <person name="Ahrendt S."/>
            <person name="Andreopoulos W."/>
            <person name="Barry K."/>
            <person name="Beard J."/>
            <person name="Benny G.L."/>
            <person name="Blankenship S."/>
            <person name="Bonito G."/>
            <person name="Cuomo C."/>
            <person name="Desiro A."/>
            <person name="Gervers K.A."/>
            <person name="Hundley H."/>
            <person name="Kuo A."/>
            <person name="LaButti K."/>
            <person name="Lang B.F."/>
            <person name="Lipzen A."/>
            <person name="O'Donnell K."/>
            <person name="Pangilinan J."/>
            <person name="Reynolds N."/>
            <person name="Sandor L."/>
            <person name="Smith M.W."/>
            <person name="Tsang A."/>
            <person name="Grigoriev I.V."/>
            <person name="Stajich J.E."/>
            <person name="Spatafora J.W."/>
        </authorList>
    </citation>
    <scope>NUCLEOTIDE SEQUENCE</scope>
    <source>
        <strain evidence="2">RSA 2281</strain>
    </source>
</reference>
<dbReference type="Proteomes" id="UP001209540">
    <property type="component" value="Unassembled WGS sequence"/>
</dbReference>
<gene>
    <name evidence="2" type="ORF">BDA99DRAFT_559084</name>
</gene>
<keyword evidence="3" id="KW-1185">Reference proteome</keyword>
<reference evidence="2" key="1">
    <citation type="journal article" date="2022" name="IScience">
        <title>Evolution of zygomycete secretomes and the origins of terrestrial fungal ecologies.</title>
        <authorList>
            <person name="Chang Y."/>
            <person name="Wang Y."/>
            <person name="Mondo S."/>
            <person name="Ahrendt S."/>
            <person name="Andreopoulos W."/>
            <person name="Barry K."/>
            <person name="Beard J."/>
            <person name="Benny G.L."/>
            <person name="Blankenship S."/>
            <person name="Bonito G."/>
            <person name="Cuomo C."/>
            <person name="Desiro A."/>
            <person name="Gervers K.A."/>
            <person name="Hundley H."/>
            <person name="Kuo A."/>
            <person name="LaButti K."/>
            <person name="Lang B.F."/>
            <person name="Lipzen A."/>
            <person name="O'Donnell K."/>
            <person name="Pangilinan J."/>
            <person name="Reynolds N."/>
            <person name="Sandor L."/>
            <person name="Smith M.E."/>
            <person name="Tsang A."/>
            <person name="Grigoriev I.V."/>
            <person name="Stajich J.E."/>
            <person name="Spatafora J.W."/>
        </authorList>
    </citation>
    <scope>NUCLEOTIDE SEQUENCE</scope>
    <source>
        <strain evidence="2">RSA 2281</strain>
    </source>
</reference>